<protein>
    <submittedName>
        <fullName evidence="8">Mucolipin</fullName>
    </submittedName>
</protein>
<name>A0A152A2A5_TIELA</name>
<dbReference type="PANTHER" id="PTHR12127:SF7">
    <property type="entry name" value="SD02261P"/>
    <property type="match status" value="1"/>
</dbReference>
<evidence type="ECO:0000313" key="9">
    <source>
        <dbReference type="Proteomes" id="UP000076078"/>
    </source>
</evidence>
<dbReference type="GO" id="GO:0005886">
    <property type="term" value="C:plasma membrane"/>
    <property type="evidence" value="ECO:0007669"/>
    <property type="project" value="TreeGrafter"/>
</dbReference>
<feature type="transmembrane region" description="Helical" evidence="5">
    <location>
        <begin position="341"/>
        <end position="361"/>
    </location>
</feature>
<keyword evidence="3 5" id="KW-1133">Transmembrane helix</keyword>
<comment type="subcellular location">
    <subcellularLocation>
        <location evidence="1">Membrane</location>
        <topology evidence="1">Multi-pass membrane protein</topology>
    </subcellularLocation>
</comment>
<evidence type="ECO:0000256" key="1">
    <source>
        <dbReference type="ARBA" id="ARBA00004141"/>
    </source>
</evidence>
<evidence type="ECO:0000256" key="2">
    <source>
        <dbReference type="ARBA" id="ARBA00022692"/>
    </source>
</evidence>
<feature type="chain" id="PRO_5007593615" evidence="6">
    <location>
        <begin position="24"/>
        <end position="579"/>
    </location>
</feature>
<organism evidence="8 9">
    <name type="scientific">Tieghemostelium lacteum</name>
    <name type="common">Slime mold</name>
    <name type="synonym">Dictyostelium lacteum</name>
    <dbReference type="NCBI Taxonomy" id="361077"/>
    <lineage>
        <taxon>Eukaryota</taxon>
        <taxon>Amoebozoa</taxon>
        <taxon>Evosea</taxon>
        <taxon>Eumycetozoa</taxon>
        <taxon>Dictyostelia</taxon>
        <taxon>Dictyosteliales</taxon>
        <taxon>Raperosteliaceae</taxon>
        <taxon>Tieghemostelium</taxon>
    </lineage>
</organism>
<dbReference type="GO" id="GO:0005765">
    <property type="term" value="C:lysosomal membrane"/>
    <property type="evidence" value="ECO:0007669"/>
    <property type="project" value="TreeGrafter"/>
</dbReference>
<dbReference type="Proteomes" id="UP000076078">
    <property type="component" value="Unassembled WGS sequence"/>
</dbReference>
<keyword evidence="4 5" id="KW-0472">Membrane</keyword>
<dbReference type="InParanoid" id="A0A152A2A5"/>
<evidence type="ECO:0000256" key="4">
    <source>
        <dbReference type="ARBA" id="ARBA00023136"/>
    </source>
</evidence>
<feature type="transmembrane region" description="Helical" evidence="5">
    <location>
        <begin position="199"/>
        <end position="220"/>
    </location>
</feature>
<dbReference type="STRING" id="361077.A0A152A2A5"/>
<dbReference type="InterPro" id="IPR039031">
    <property type="entry name" value="Mucolipin"/>
</dbReference>
<feature type="transmembrane region" description="Helical" evidence="5">
    <location>
        <begin position="260"/>
        <end position="281"/>
    </location>
</feature>
<evidence type="ECO:0000256" key="3">
    <source>
        <dbReference type="ARBA" id="ARBA00022989"/>
    </source>
</evidence>
<dbReference type="EMBL" id="LODT01000015">
    <property type="protein sequence ID" value="KYR00340.1"/>
    <property type="molecule type" value="Genomic_DNA"/>
</dbReference>
<evidence type="ECO:0000256" key="6">
    <source>
        <dbReference type="SAM" id="SignalP"/>
    </source>
</evidence>
<feature type="transmembrane region" description="Helical" evidence="5">
    <location>
        <begin position="301"/>
        <end position="320"/>
    </location>
</feature>
<evidence type="ECO:0000256" key="5">
    <source>
        <dbReference type="SAM" id="Phobius"/>
    </source>
</evidence>
<keyword evidence="6" id="KW-0732">Signal</keyword>
<dbReference type="Pfam" id="PF08016">
    <property type="entry name" value="PKD_channel"/>
    <property type="match status" value="1"/>
</dbReference>
<dbReference type="Gene3D" id="1.10.287.70">
    <property type="match status" value="1"/>
</dbReference>
<gene>
    <name evidence="8" type="ORF">DLAC_03083</name>
</gene>
<evidence type="ECO:0000259" key="7">
    <source>
        <dbReference type="Pfam" id="PF08016"/>
    </source>
</evidence>
<feature type="transmembrane region" description="Helical" evidence="5">
    <location>
        <begin position="405"/>
        <end position="433"/>
    </location>
</feature>
<keyword evidence="2 5" id="KW-0812">Transmembrane</keyword>
<comment type="caution">
    <text evidence="8">The sequence shown here is derived from an EMBL/GenBank/DDBJ whole genome shotgun (WGS) entry which is preliminary data.</text>
</comment>
<sequence>MIFHILTVLVLTTQLFLIHSTFTVYRRNSIATFHQVFLKNKSEDGSFISVVEFLDILNKTVEQYYQFPQQSIDTYQFFYNTTSGGGNSNHVVPVPIDMEIQYFTGSIKKSSSTSYQIDSNSLGPFNRTNSKQLLQQMEYITCSFRYRNTAYSILGKVDYIWTIEIQFQFGNHGGKANVYCLATPEIDQSGPSQGSNDIVIFKILNILLFLFSLVLLVLGIKRIIQNIKLLIKSKKRFQRLSEEDLVECPYKKWQEIPYSVRIGFISLWNISNLIGNIWILFATSFTLGSSPGISSTEYYRILIGLGSFITSVNLIKYLTYNERLYTLILTIERSFTRAARFIFSCSPIIFAYVLCGVSLFSEYSQEFQDLSSTCETLFALLNGDDIHSTFQKLDQVYPYPLLAKIYLYSFITLFVVAILNIFIFVIESSYISAKDTLKKKKHRFDSSRHHQHKNDFDIEKLLELLVEKDDPNQPISQLNPSINSINNNNNNINNINNNNNFPININNGAGSLSSSSHFDQRELQDILSSVNILQNRLSKIQNSGLHAHVIYHTCGVHCDTLDLTVSLERNFILEGSRTY</sequence>
<reference evidence="8 9" key="1">
    <citation type="submission" date="2015-12" db="EMBL/GenBank/DDBJ databases">
        <title>Dictyostelia acquired genes for synthesis and detection of signals that induce cell-type specialization by lateral gene transfer from prokaryotes.</title>
        <authorList>
            <person name="Gloeckner G."/>
            <person name="Schaap P."/>
        </authorList>
    </citation>
    <scope>NUCLEOTIDE SEQUENCE [LARGE SCALE GENOMIC DNA]</scope>
    <source>
        <strain evidence="8 9">TK</strain>
    </source>
</reference>
<proteinExistence type="predicted"/>
<dbReference type="InterPro" id="IPR013122">
    <property type="entry name" value="PKD1_2_channel"/>
</dbReference>
<dbReference type="OrthoDB" id="263481at2759"/>
<dbReference type="FunCoup" id="A0A152A2A5">
    <property type="interactions" value="11"/>
</dbReference>
<dbReference type="AlphaFoldDB" id="A0A152A2A5"/>
<dbReference type="GO" id="GO:0072345">
    <property type="term" value="F:NAADP-sensitive calcium-release channel activity"/>
    <property type="evidence" value="ECO:0007669"/>
    <property type="project" value="TreeGrafter"/>
</dbReference>
<dbReference type="OMA" id="SPMQENV"/>
<feature type="domain" description="Polycystin cation channel PKD1/PKD2" evidence="7">
    <location>
        <begin position="296"/>
        <end position="430"/>
    </location>
</feature>
<dbReference type="PANTHER" id="PTHR12127">
    <property type="entry name" value="MUCOLIPIN"/>
    <property type="match status" value="1"/>
</dbReference>
<accession>A0A152A2A5</accession>
<keyword evidence="9" id="KW-1185">Reference proteome</keyword>
<evidence type="ECO:0000313" key="8">
    <source>
        <dbReference type="EMBL" id="KYR00340.1"/>
    </source>
</evidence>
<feature type="signal peptide" evidence="6">
    <location>
        <begin position="1"/>
        <end position="23"/>
    </location>
</feature>